<evidence type="ECO:0000256" key="1">
    <source>
        <dbReference type="SAM" id="MobiDB-lite"/>
    </source>
</evidence>
<accession>A0ABW4Q3E3</accession>
<dbReference type="Gene3D" id="3.40.33.10">
    <property type="entry name" value="CAP"/>
    <property type="match status" value="1"/>
</dbReference>
<dbReference type="Proteomes" id="UP001597307">
    <property type="component" value="Unassembled WGS sequence"/>
</dbReference>
<organism evidence="3 4">
    <name type="scientific">Arthrobacter flavus</name>
    <dbReference type="NCBI Taxonomy" id="95172"/>
    <lineage>
        <taxon>Bacteria</taxon>
        <taxon>Bacillati</taxon>
        <taxon>Actinomycetota</taxon>
        <taxon>Actinomycetes</taxon>
        <taxon>Micrococcales</taxon>
        <taxon>Micrococcaceae</taxon>
        <taxon>Arthrobacter</taxon>
    </lineage>
</organism>
<name>A0ABW4Q3E3_9MICC</name>
<dbReference type="PROSITE" id="PS51272">
    <property type="entry name" value="SLH"/>
    <property type="match status" value="3"/>
</dbReference>
<feature type="domain" description="SLH" evidence="2">
    <location>
        <begin position="540"/>
        <end position="607"/>
    </location>
</feature>
<proteinExistence type="predicted"/>
<dbReference type="CDD" id="cd05379">
    <property type="entry name" value="CAP_bacterial"/>
    <property type="match status" value="1"/>
</dbReference>
<dbReference type="InterPro" id="IPR035940">
    <property type="entry name" value="CAP_sf"/>
</dbReference>
<feature type="domain" description="SLH" evidence="2">
    <location>
        <begin position="610"/>
        <end position="666"/>
    </location>
</feature>
<gene>
    <name evidence="3" type="ORF">ACFSFX_00930</name>
</gene>
<dbReference type="Pfam" id="PF00188">
    <property type="entry name" value="CAP"/>
    <property type="match status" value="1"/>
</dbReference>
<evidence type="ECO:0000259" key="2">
    <source>
        <dbReference type="PROSITE" id="PS51272"/>
    </source>
</evidence>
<protein>
    <submittedName>
        <fullName evidence="3">CAP domain-containing protein</fullName>
    </submittedName>
</protein>
<dbReference type="EMBL" id="JBHUGA010000002">
    <property type="protein sequence ID" value="MFD1845160.1"/>
    <property type="molecule type" value="Genomic_DNA"/>
</dbReference>
<dbReference type="PANTHER" id="PTHR31157">
    <property type="entry name" value="SCP DOMAIN-CONTAINING PROTEIN"/>
    <property type="match status" value="1"/>
</dbReference>
<feature type="domain" description="SLH" evidence="2">
    <location>
        <begin position="474"/>
        <end position="539"/>
    </location>
</feature>
<reference evidence="4" key="1">
    <citation type="journal article" date="2019" name="Int. J. Syst. Evol. Microbiol.">
        <title>The Global Catalogue of Microorganisms (GCM) 10K type strain sequencing project: providing services to taxonomists for standard genome sequencing and annotation.</title>
        <authorList>
            <consortium name="The Broad Institute Genomics Platform"/>
            <consortium name="The Broad Institute Genome Sequencing Center for Infectious Disease"/>
            <person name="Wu L."/>
            <person name="Ma J."/>
        </authorList>
    </citation>
    <scope>NUCLEOTIDE SEQUENCE [LARGE SCALE GENOMIC DNA]</scope>
    <source>
        <strain evidence="4">JCM 11496</strain>
    </source>
</reference>
<dbReference type="RefSeq" id="WP_343877172.1">
    <property type="nucleotide sequence ID" value="NZ_BAAAIJ010000002.1"/>
</dbReference>
<dbReference type="SUPFAM" id="SSF55797">
    <property type="entry name" value="PR-1-like"/>
    <property type="match status" value="1"/>
</dbReference>
<keyword evidence="4" id="KW-1185">Reference proteome</keyword>
<dbReference type="InterPro" id="IPR001119">
    <property type="entry name" value="SLH_dom"/>
</dbReference>
<feature type="region of interest" description="Disordered" evidence="1">
    <location>
        <begin position="1"/>
        <end position="30"/>
    </location>
</feature>
<dbReference type="InterPro" id="IPR014044">
    <property type="entry name" value="CAP_dom"/>
</dbReference>
<sequence length="666" mass="72588">MSLFSGHHPVQTRTADLGRPTLVQPHSGKHGQVRSGVRKILAGFVGLLLVATTFSLGAAPAAASPESDVIQASPAPSTLDLANKQQILDVFNGINVFRANNGLEPVNFNVTAAEVAEDWSDYMATNQMFLHNPGYASDPRVANRWTRAGEVIAARWDTTGQSLVTQWENSPGHRSILSDPGFKTIGVGIFITGNKDYRNEPRNYTMYGTVNFFTFVQPPVGTYATAQDYFDGKPSLDVPPLSKVTTQSPTWDNSTGNYTIPAVTGVDYFVNQKKTPAGTHHSGWNRINIEARAQPGYQLFGTVSWSHTFVRPSTTVTPAPVVFTDKDGTAQDTITIPSTEGVEYTIGGTRTPAGTHPGKGYVSVYANAKPTYIIRDGATTRWTKEFKETPYRVTPAPVVFTDKDGTAKDTVTIPFTTGVEYLLAGKPTAKGVYTGKGAVTVTARARTDYVLEPGATAKWTTTFSSANAPYAPPRVSPFADVSTKQLFYKEMSWLAAQGISTGWKERNGTSTYRALVPVNRDAMAAFLYRAAGSPDYTPPKRSPFADVSTNQLFYKEMSWLAAQGISTGWKERNGTRTYRPLQPVNRDAMAAFLSRAAGSPDYTPPKRSPFADVSTNQLFYKEMSWLAAQGISTGWKEPNGTSTYRALQPVNRDAMAAFLYRADGRP</sequence>
<dbReference type="PANTHER" id="PTHR31157:SF1">
    <property type="entry name" value="SCP DOMAIN-CONTAINING PROTEIN"/>
    <property type="match status" value="1"/>
</dbReference>
<evidence type="ECO:0000313" key="3">
    <source>
        <dbReference type="EMBL" id="MFD1845160.1"/>
    </source>
</evidence>
<evidence type="ECO:0000313" key="4">
    <source>
        <dbReference type="Proteomes" id="UP001597307"/>
    </source>
</evidence>
<comment type="caution">
    <text evidence="3">The sequence shown here is derived from an EMBL/GenBank/DDBJ whole genome shotgun (WGS) entry which is preliminary data.</text>
</comment>